<feature type="transmembrane region" description="Helical" evidence="1">
    <location>
        <begin position="224"/>
        <end position="242"/>
    </location>
</feature>
<dbReference type="HOGENOM" id="CLU_060549_3_0_1"/>
<dbReference type="EMBL" id="KN831806">
    <property type="protein sequence ID" value="KIM36344.1"/>
    <property type="molecule type" value="Genomic_DNA"/>
</dbReference>
<reference evidence="3" key="2">
    <citation type="submission" date="2015-01" db="EMBL/GenBank/DDBJ databases">
        <title>Evolutionary Origins and Diversification of the Mycorrhizal Mutualists.</title>
        <authorList>
            <consortium name="DOE Joint Genome Institute"/>
            <consortium name="Mycorrhizal Genomics Consortium"/>
            <person name="Kohler A."/>
            <person name="Kuo A."/>
            <person name="Nagy L.G."/>
            <person name="Floudas D."/>
            <person name="Copeland A."/>
            <person name="Barry K.W."/>
            <person name="Cichocki N."/>
            <person name="Veneault-Fourrey C."/>
            <person name="LaButti K."/>
            <person name="Lindquist E.A."/>
            <person name="Lipzen A."/>
            <person name="Lundell T."/>
            <person name="Morin E."/>
            <person name="Murat C."/>
            <person name="Riley R."/>
            <person name="Ohm R."/>
            <person name="Sun H."/>
            <person name="Tunlid A."/>
            <person name="Henrissat B."/>
            <person name="Grigoriev I.V."/>
            <person name="Hibbett D.S."/>
            <person name="Martin F."/>
        </authorList>
    </citation>
    <scope>NUCLEOTIDE SEQUENCE [LARGE SCALE GENOMIC DNA]</scope>
    <source>
        <strain evidence="3">h7</strain>
    </source>
</reference>
<protein>
    <recommendedName>
        <fullName evidence="4">G-protein coupled receptors family 1 profile domain-containing protein</fullName>
    </recommendedName>
</protein>
<feature type="transmembrane region" description="Helical" evidence="1">
    <location>
        <begin position="96"/>
        <end position="112"/>
    </location>
</feature>
<keyword evidence="1" id="KW-1133">Transmembrane helix</keyword>
<evidence type="ECO:0000256" key="1">
    <source>
        <dbReference type="SAM" id="Phobius"/>
    </source>
</evidence>
<sequence>MNTAQGNATEWSYYSPETAYQITVSTHVLAGALAIMCWDILNNLANDYRLLFKYQVRLPTVVYFLSRRAALGYMVAAALAETAPIPRCEELQRATSWMYTVCISTTSLLFFFRVRAVWNGNKYVIWFFSVMWLGVVGSALTAPHIIFATNIGSTRYCTTGAVKPFAVVTVIVPLVNDTLVLLAVTVGFVMNTHLEPTLKRGMRTVMYGDYLPAFSRAMLRDNQMYYLATVGCSLLTVVMFYANTRPGVYSIIFIVPNTMLMNVMACRVYRNTKLGNQWTYPSVHVSSIAFQEPNAKSGAARALGILSENGNQAVCIKGGRAENADVMDIYLSNKDETQDESRRGESAA</sequence>
<dbReference type="Proteomes" id="UP000053424">
    <property type="component" value="Unassembled WGS sequence"/>
</dbReference>
<accession>A0A0C3BW77</accession>
<keyword evidence="1" id="KW-0812">Transmembrane</keyword>
<name>A0A0C3BW77_HEBCY</name>
<evidence type="ECO:0000313" key="2">
    <source>
        <dbReference type="EMBL" id="KIM36344.1"/>
    </source>
</evidence>
<dbReference type="AlphaFoldDB" id="A0A0C3BW77"/>
<dbReference type="STRING" id="686832.A0A0C3BW77"/>
<gene>
    <name evidence="2" type="ORF">M413DRAFT_424975</name>
</gene>
<organism evidence="2 3">
    <name type="scientific">Hebeloma cylindrosporum</name>
    <dbReference type="NCBI Taxonomy" id="76867"/>
    <lineage>
        <taxon>Eukaryota</taxon>
        <taxon>Fungi</taxon>
        <taxon>Dikarya</taxon>
        <taxon>Basidiomycota</taxon>
        <taxon>Agaricomycotina</taxon>
        <taxon>Agaricomycetes</taxon>
        <taxon>Agaricomycetidae</taxon>
        <taxon>Agaricales</taxon>
        <taxon>Agaricineae</taxon>
        <taxon>Hymenogastraceae</taxon>
        <taxon>Hebeloma</taxon>
    </lineage>
</organism>
<evidence type="ECO:0000313" key="3">
    <source>
        <dbReference type="Proteomes" id="UP000053424"/>
    </source>
</evidence>
<feature type="transmembrane region" description="Helical" evidence="1">
    <location>
        <begin position="61"/>
        <end position="80"/>
    </location>
</feature>
<feature type="transmembrane region" description="Helical" evidence="1">
    <location>
        <begin position="20"/>
        <end position="41"/>
    </location>
</feature>
<reference evidence="2 3" key="1">
    <citation type="submission" date="2014-04" db="EMBL/GenBank/DDBJ databases">
        <authorList>
            <consortium name="DOE Joint Genome Institute"/>
            <person name="Kuo A."/>
            <person name="Gay G."/>
            <person name="Dore J."/>
            <person name="Kohler A."/>
            <person name="Nagy L.G."/>
            <person name="Floudas D."/>
            <person name="Copeland A."/>
            <person name="Barry K.W."/>
            <person name="Cichocki N."/>
            <person name="Veneault-Fourrey C."/>
            <person name="LaButti K."/>
            <person name="Lindquist E.A."/>
            <person name="Lipzen A."/>
            <person name="Lundell T."/>
            <person name="Morin E."/>
            <person name="Murat C."/>
            <person name="Sun H."/>
            <person name="Tunlid A."/>
            <person name="Henrissat B."/>
            <person name="Grigoriev I.V."/>
            <person name="Hibbett D.S."/>
            <person name="Martin F."/>
            <person name="Nordberg H.P."/>
            <person name="Cantor M.N."/>
            <person name="Hua S.X."/>
        </authorList>
    </citation>
    <scope>NUCLEOTIDE SEQUENCE [LARGE SCALE GENOMIC DNA]</scope>
    <source>
        <strain evidence="3">h7</strain>
    </source>
</reference>
<feature type="transmembrane region" description="Helical" evidence="1">
    <location>
        <begin position="248"/>
        <end position="269"/>
    </location>
</feature>
<feature type="transmembrane region" description="Helical" evidence="1">
    <location>
        <begin position="124"/>
        <end position="146"/>
    </location>
</feature>
<evidence type="ECO:0008006" key="4">
    <source>
        <dbReference type="Google" id="ProtNLM"/>
    </source>
</evidence>
<proteinExistence type="predicted"/>
<keyword evidence="1" id="KW-0472">Membrane</keyword>
<keyword evidence="3" id="KW-1185">Reference proteome</keyword>
<feature type="transmembrane region" description="Helical" evidence="1">
    <location>
        <begin position="166"/>
        <end position="190"/>
    </location>
</feature>
<dbReference type="OrthoDB" id="3038990at2759"/>